<evidence type="ECO:0000256" key="2">
    <source>
        <dbReference type="ARBA" id="ARBA00006285"/>
    </source>
</evidence>
<feature type="active site" description="Proton donor" evidence="8">
    <location>
        <position position="260"/>
    </location>
</feature>
<name>A0A8J5RB71_9HYME</name>
<dbReference type="GO" id="GO:0005764">
    <property type="term" value="C:lysosome"/>
    <property type="evidence" value="ECO:0007669"/>
    <property type="project" value="TreeGrafter"/>
</dbReference>
<keyword evidence="4" id="KW-0732">Signal</keyword>
<dbReference type="PIRSF" id="PIRSF001093">
    <property type="entry name" value="B-hxosamndse_ab_euk"/>
    <property type="match status" value="1"/>
</dbReference>
<dbReference type="EMBL" id="JAAOIC020000002">
    <property type="protein sequence ID" value="KAG8042404.1"/>
    <property type="molecule type" value="Genomic_DNA"/>
</dbReference>
<protein>
    <recommendedName>
        <fullName evidence="3">beta-N-acetylhexosaminidase</fullName>
        <ecNumber evidence="3">3.2.1.52</ecNumber>
    </recommendedName>
</protein>
<evidence type="ECO:0000256" key="1">
    <source>
        <dbReference type="ARBA" id="ARBA00001231"/>
    </source>
</evidence>
<dbReference type="GO" id="GO:0030203">
    <property type="term" value="P:glycosaminoglycan metabolic process"/>
    <property type="evidence" value="ECO:0007669"/>
    <property type="project" value="TreeGrafter"/>
</dbReference>
<evidence type="ECO:0000259" key="10">
    <source>
        <dbReference type="Pfam" id="PF14845"/>
    </source>
</evidence>
<dbReference type="PANTHER" id="PTHR22600:SF21">
    <property type="entry name" value="BETA-HEXOSAMINIDASE A"/>
    <property type="match status" value="1"/>
</dbReference>
<organism evidence="11 12">
    <name type="scientific">Cotesia typhae</name>
    <dbReference type="NCBI Taxonomy" id="2053667"/>
    <lineage>
        <taxon>Eukaryota</taxon>
        <taxon>Metazoa</taxon>
        <taxon>Ecdysozoa</taxon>
        <taxon>Arthropoda</taxon>
        <taxon>Hexapoda</taxon>
        <taxon>Insecta</taxon>
        <taxon>Pterygota</taxon>
        <taxon>Neoptera</taxon>
        <taxon>Endopterygota</taxon>
        <taxon>Hymenoptera</taxon>
        <taxon>Apocrita</taxon>
        <taxon>Ichneumonoidea</taxon>
        <taxon>Braconidae</taxon>
        <taxon>Microgastrinae</taxon>
        <taxon>Cotesia</taxon>
    </lineage>
</organism>
<dbReference type="GO" id="GO:0004563">
    <property type="term" value="F:beta-N-acetylhexosaminidase activity"/>
    <property type="evidence" value="ECO:0007669"/>
    <property type="project" value="UniProtKB-EC"/>
</dbReference>
<evidence type="ECO:0000256" key="4">
    <source>
        <dbReference type="ARBA" id="ARBA00022729"/>
    </source>
</evidence>
<dbReference type="InterPro" id="IPR015883">
    <property type="entry name" value="Glyco_hydro_20_cat"/>
</dbReference>
<keyword evidence="7" id="KW-0326">Glycosidase</keyword>
<comment type="caution">
    <text evidence="11">The sequence shown here is derived from an EMBL/GenBank/DDBJ whole genome shotgun (WGS) entry which is preliminary data.</text>
</comment>
<dbReference type="OrthoDB" id="428480at2759"/>
<dbReference type="Proteomes" id="UP000729913">
    <property type="component" value="Unassembled WGS sequence"/>
</dbReference>
<feature type="domain" description="Beta-hexosaminidase eukaryotic type N-terminal" evidence="10">
    <location>
        <begin position="53"/>
        <end position="81"/>
    </location>
</feature>
<dbReference type="GO" id="GO:0005975">
    <property type="term" value="P:carbohydrate metabolic process"/>
    <property type="evidence" value="ECO:0007669"/>
    <property type="project" value="InterPro"/>
</dbReference>
<keyword evidence="5" id="KW-0378">Hydrolase</keyword>
<evidence type="ECO:0000313" key="12">
    <source>
        <dbReference type="Proteomes" id="UP000729913"/>
    </source>
</evidence>
<reference evidence="11" key="2">
    <citation type="submission" date="2021-04" db="EMBL/GenBank/DDBJ databases">
        <title>Genome-wide patterns of bracovirus chromosomal integration into multiple host tissues during parasitism.</title>
        <authorList>
            <person name="Chebbi M.A.C."/>
        </authorList>
    </citation>
    <scope>NUCLEOTIDE SEQUENCE</scope>
    <source>
        <tissue evidence="11">Whole body</tissue>
    </source>
</reference>
<dbReference type="Pfam" id="PF14845">
    <property type="entry name" value="Glycohydro_20b2"/>
    <property type="match status" value="1"/>
</dbReference>
<evidence type="ECO:0000259" key="9">
    <source>
        <dbReference type="Pfam" id="PF00728"/>
    </source>
</evidence>
<dbReference type="GO" id="GO:0016020">
    <property type="term" value="C:membrane"/>
    <property type="evidence" value="ECO:0007669"/>
    <property type="project" value="TreeGrafter"/>
</dbReference>
<dbReference type="EC" id="3.2.1.52" evidence="3"/>
<proteinExistence type="inferred from homology"/>
<dbReference type="CDD" id="cd06562">
    <property type="entry name" value="GH20_HexA_HexB-like"/>
    <property type="match status" value="1"/>
</dbReference>
<evidence type="ECO:0000256" key="3">
    <source>
        <dbReference type="ARBA" id="ARBA00012663"/>
    </source>
</evidence>
<comment type="similarity">
    <text evidence="2">Belongs to the glycosyl hydrolase 20 family.</text>
</comment>
<evidence type="ECO:0000256" key="8">
    <source>
        <dbReference type="PIRSR" id="PIRSR625705-1"/>
    </source>
</evidence>
<dbReference type="FunFam" id="3.20.20.80:FF:000063">
    <property type="entry name" value="Beta-hexosaminidase"/>
    <property type="match status" value="1"/>
</dbReference>
<keyword evidence="12" id="KW-1185">Reference proteome</keyword>
<dbReference type="InterPro" id="IPR029019">
    <property type="entry name" value="HEX_eukaryotic_N"/>
</dbReference>
<accession>A0A8J5RB71</accession>
<dbReference type="AlphaFoldDB" id="A0A8J5RB71"/>
<reference evidence="11" key="1">
    <citation type="submission" date="2020-03" db="EMBL/GenBank/DDBJ databases">
        <authorList>
            <person name="Chebbi M.A."/>
            <person name="Drezen J.M."/>
        </authorList>
    </citation>
    <scope>NUCLEOTIDE SEQUENCE</scope>
    <source>
        <tissue evidence="11">Whole body</tissue>
    </source>
</reference>
<dbReference type="Pfam" id="PF00728">
    <property type="entry name" value="Glyco_hydro_20"/>
    <property type="match status" value="1"/>
</dbReference>
<feature type="domain" description="Glycoside hydrolase family 20 catalytic" evidence="9">
    <location>
        <begin position="105"/>
        <end position="412"/>
    </location>
</feature>
<evidence type="ECO:0000313" key="11">
    <source>
        <dbReference type="EMBL" id="KAG8042404.1"/>
    </source>
</evidence>
<dbReference type="GO" id="GO:0006689">
    <property type="term" value="P:ganglioside catabolic process"/>
    <property type="evidence" value="ECO:0007669"/>
    <property type="project" value="TreeGrafter"/>
</dbReference>
<evidence type="ECO:0000256" key="5">
    <source>
        <dbReference type="ARBA" id="ARBA00022801"/>
    </source>
</evidence>
<comment type="catalytic activity">
    <reaction evidence="1">
        <text>Hydrolysis of terminal non-reducing N-acetyl-D-hexosamine residues in N-acetyl-beta-D-hexosaminides.</text>
        <dbReference type="EC" id="3.2.1.52"/>
    </reaction>
</comment>
<evidence type="ECO:0000256" key="6">
    <source>
        <dbReference type="ARBA" id="ARBA00023180"/>
    </source>
</evidence>
<gene>
    <name evidence="11" type="ORF">G9C98_005038</name>
</gene>
<dbReference type="PANTHER" id="PTHR22600">
    <property type="entry name" value="BETA-HEXOSAMINIDASE"/>
    <property type="match status" value="1"/>
</dbReference>
<sequence>MISDYSFGSDFNADAGPWVVPTKGEPWPLVYNQIRRHGFLLLQPSVFAIEVNELEINDAIAHLYSNSIWGALRGLETFSQLLIPSGDGLNLAIKNQSIIDEPKLPHRGLLLDTSRHFFPVEEILLTLDAMSYNKLNVFHWHIIDDNSFPYQSSAYPELSRKGAWHPSMVYTPKDVKAVIEHARLRGIRVMPEFDSPGHVASWGLSHPELLTKCYDSMGNPDGRLGPINPTNPGIWPFLRTLLTEAMTVFEDHYIHLGGDEVPFDCWESNPQVISYMEEHGMSKDFTRLESAYIAELLKIPASRNVFENRVELTQDTVVHVWTGNWSEKLSKITEAGYPVLLSACWYLDHIAGGSDWSKFYNCDPLDFVDSDKVKDLMLGGEACMWSEFVDRNNMHQRIWPRASAAAERLWSKSIDSTLHVAQRLEEHTCRMNRRSIPAQPANGPSFCIV</sequence>
<evidence type="ECO:0000256" key="7">
    <source>
        <dbReference type="ARBA" id="ARBA00023295"/>
    </source>
</evidence>
<keyword evidence="6" id="KW-0325">Glycoprotein</keyword>
<dbReference type="InterPro" id="IPR025705">
    <property type="entry name" value="Beta_hexosaminidase_sua/sub"/>
</dbReference>